<protein>
    <submittedName>
        <fullName evidence="2">Uncharacterized protein</fullName>
    </submittedName>
</protein>
<feature type="compositionally biased region" description="Acidic residues" evidence="1">
    <location>
        <begin position="1"/>
        <end position="12"/>
    </location>
</feature>
<feature type="region of interest" description="Disordered" evidence="1">
    <location>
        <begin position="1"/>
        <end position="52"/>
    </location>
</feature>
<sequence length="88" mass="9765">GKRECEDEDQEEVITKKQKRDDVVVKQENEEEINPDYSEHDNKLEAENESATGCATLESLDDGSADSDSPRSFGEDNVSIELLTTVGC</sequence>
<dbReference type="AlphaFoldDB" id="A0A2K3JZ05"/>
<dbReference type="Proteomes" id="UP000236291">
    <property type="component" value="Unassembled WGS sequence"/>
</dbReference>
<proteinExistence type="predicted"/>
<comment type="caution">
    <text evidence="2">The sequence shown here is derived from an EMBL/GenBank/DDBJ whole genome shotgun (WGS) entry which is preliminary data.</text>
</comment>
<accession>A0A2K3JZ05</accession>
<evidence type="ECO:0000313" key="2">
    <source>
        <dbReference type="EMBL" id="PNX59252.1"/>
    </source>
</evidence>
<evidence type="ECO:0000313" key="3">
    <source>
        <dbReference type="Proteomes" id="UP000236291"/>
    </source>
</evidence>
<feature type="non-terminal residue" evidence="2">
    <location>
        <position position="1"/>
    </location>
</feature>
<dbReference type="ExpressionAtlas" id="A0A2K3JZ05">
    <property type="expression patterns" value="baseline"/>
</dbReference>
<name>A0A2K3JZ05_TRIPR</name>
<organism evidence="2 3">
    <name type="scientific">Trifolium pratense</name>
    <name type="common">Red clover</name>
    <dbReference type="NCBI Taxonomy" id="57577"/>
    <lineage>
        <taxon>Eukaryota</taxon>
        <taxon>Viridiplantae</taxon>
        <taxon>Streptophyta</taxon>
        <taxon>Embryophyta</taxon>
        <taxon>Tracheophyta</taxon>
        <taxon>Spermatophyta</taxon>
        <taxon>Magnoliopsida</taxon>
        <taxon>eudicotyledons</taxon>
        <taxon>Gunneridae</taxon>
        <taxon>Pentapetalae</taxon>
        <taxon>rosids</taxon>
        <taxon>fabids</taxon>
        <taxon>Fabales</taxon>
        <taxon>Fabaceae</taxon>
        <taxon>Papilionoideae</taxon>
        <taxon>50 kb inversion clade</taxon>
        <taxon>NPAAA clade</taxon>
        <taxon>Hologalegina</taxon>
        <taxon>IRL clade</taxon>
        <taxon>Trifolieae</taxon>
        <taxon>Trifolium</taxon>
    </lineage>
</organism>
<reference evidence="2 3" key="2">
    <citation type="journal article" date="2017" name="Front. Plant Sci.">
        <title>Gene Classification and Mining of Molecular Markers Useful in Red Clover (Trifolium pratense) Breeding.</title>
        <authorList>
            <person name="Istvanek J."/>
            <person name="Dluhosova J."/>
            <person name="Dluhos P."/>
            <person name="Patkova L."/>
            <person name="Nedelnik J."/>
            <person name="Repkova J."/>
        </authorList>
    </citation>
    <scope>NUCLEOTIDE SEQUENCE [LARGE SCALE GENOMIC DNA]</scope>
    <source>
        <strain evidence="3">cv. Tatra</strain>
        <tissue evidence="2">Young leaves</tissue>
    </source>
</reference>
<feature type="compositionally biased region" description="Basic and acidic residues" evidence="1">
    <location>
        <begin position="37"/>
        <end position="46"/>
    </location>
</feature>
<gene>
    <name evidence="2" type="ORF">L195_g051323</name>
</gene>
<reference evidence="2 3" key="1">
    <citation type="journal article" date="2014" name="Am. J. Bot.">
        <title>Genome assembly and annotation for red clover (Trifolium pratense; Fabaceae).</title>
        <authorList>
            <person name="Istvanek J."/>
            <person name="Jaros M."/>
            <person name="Krenek A."/>
            <person name="Repkova J."/>
        </authorList>
    </citation>
    <scope>NUCLEOTIDE SEQUENCE [LARGE SCALE GENOMIC DNA]</scope>
    <source>
        <strain evidence="3">cv. Tatra</strain>
        <tissue evidence="2">Young leaves</tissue>
    </source>
</reference>
<feature type="compositionally biased region" description="Basic and acidic residues" evidence="1">
    <location>
        <begin position="13"/>
        <end position="28"/>
    </location>
</feature>
<dbReference type="EMBL" id="ASHM01080320">
    <property type="protein sequence ID" value="PNX59252.1"/>
    <property type="molecule type" value="Genomic_DNA"/>
</dbReference>
<evidence type="ECO:0000256" key="1">
    <source>
        <dbReference type="SAM" id="MobiDB-lite"/>
    </source>
</evidence>
<feature type="region of interest" description="Disordered" evidence="1">
    <location>
        <begin position="57"/>
        <end position="76"/>
    </location>
</feature>